<keyword evidence="6 8" id="KW-0460">Magnesium</keyword>
<dbReference type="SUPFAM" id="SSF88723">
    <property type="entry name" value="PIN domain-like"/>
    <property type="match status" value="1"/>
</dbReference>
<dbReference type="InterPro" id="IPR029060">
    <property type="entry name" value="PIN-like_dom_sf"/>
</dbReference>
<dbReference type="GO" id="GO:0090729">
    <property type="term" value="F:toxin activity"/>
    <property type="evidence" value="ECO:0007669"/>
    <property type="project" value="UniProtKB-KW"/>
</dbReference>
<dbReference type="EMBL" id="LT670844">
    <property type="protein sequence ID" value="SHJ36333.1"/>
    <property type="molecule type" value="Genomic_DNA"/>
</dbReference>
<evidence type="ECO:0000256" key="3">
    <source>
        <dbReference type="ARBA" id="ARBA00022722"/>
    </source>
</evidence>
<dbReference type="OrthoDB" id="7188375at2"/>
<keyword evidence="3 8" id="KW-0540">Nuclease</keyword>
<comment type="similarity">
    <text evidence="7 8">Belongs to the PINc/VapC protein family.</text>
</comment>
<evidence type="ECO:0000256" key="7">
    <source>
        <dbReference type="ARBA" id="ARBA00038093"/>
    </source>
</evidence>
<evidence type="ECO:0000256" key="4">
    <source>
        <dbReference type="ARBA" id="ARBA00022723"/>
    </source>
</evidence>
<keyword evidence="5 8" id="KW-0378">Hydrolase</keyword>
<dbReference type="Gene3D" id="3.40.50.1010">
    <property type="entry name" value="5'-nuclease"/>
    <property type="match status" value="1"/>
</dbReference>
<comment type="function">
    <text evidence="8">Toxic component of a toxin-antitoxin (TA) system. An RNase.</text>
</comment>
<feature type="binding site" evidence="8">
    <location>
        <position position="5"/>
    </location>
    <ligand>
        <name>Mg(2+)</name>
        <dbReference type="ChEBI" id="CHEBI:18420"/>
    </ligand>
</feature>
<protein>
    <recommendedName>
        <fullName evidence="8">Ribonuclease VapC</fullName>
        <shortName evidence="8">RNase VapC</shortName>
        <ecNumber evidence="8">3.1.-.-</ecNumber>
    </recommendedName>
    <alternativeName>
        <fullName evidence="8">Toxin VapC</fullName>
    </alternativeName>
</protein>
<dbReference type="AlphaFoldDB" id="A0A1M6IPH5"/>
<dbReference type="InterPro" id="IPR050556">
    <property type="entry name" value="Type_II_TA_system_RNase"/>
</dbReference>
<proteinExistence type="inferred from homology"/>
<evidence type="ECO:0000313" key="11">
    <source>
        <dbReference type="Proteomes" id="UP000189935"/>
    </source>
</evidence>
<name>A0A1M6IPH5_9BRAD</name>
<dbReference type="RefSeq" id="WP_079536456.1">
    <property type="nucleotide sequence ID" value="NZ_LT670844.1"/>
</dbReference>
<evidence type="ECO:0000256" key="1">
    <source>
        <dbReference type="ARBA" id="ARBA00001946"/>
    </source>
</evidence>
<keyword evidence="8" id="KW-0800">Toxin</keyword>
<evidence type="ECO:0000256" key="8">
    <source>
        <dbReference type="HAMAP-Rule" id="MF_00265"/>
    </source>
</evidence>
<dbReference type="InterPro" id="IPR022907">
    <property type="entry name" value="VapC_family"/>
</dbReference>
<sequence>MFLIDTVTLSELRRRQRDPMVVAWFERQRTTELFLSVISIGEIERGIARQRATDPGFADALAAWLDRVLVLYGERIVPFDLRTARRWGTLSAVLGNDSADLMIAATALEHGLTIVTRNVSDFEPTGVAVVDPFSRRPKRK</sequence>
<dbReference type="Proteomes" id="UP000189935">
    <property type="component" value="Chromosome I"/>
</dbReference>
<accession>A0A1M6IPH5</accession>
<dbReference type="InterPro" id="IPR002716">
    <property type="entry name" value="PIN_dom"/>
</dbReference>
<keyword evidence="4 8" id="KW-0479">Metal-binding</keyword>
<evidence type="ECO:0000256" key="2">
    <source>
        <dbReference type="ARBA" id="ARBA00022649"/>
    </source>
</evidence>
<dbReference type="PANTHER" id="PTHR33653:SF1">
    <property type="entry name" value="RIBONUCLEASE VAPC2"/>
    <property type="match status" value="1"/>
</dbReference>
<dbReference type="CDD" id="cd18746">
    <property type="entry name" value="PIN_VapC4-5_FitB-like"/>
    <property type="match status" value="1"/>
</dbReference>
<evidence type="ECO:0000313" key="10">
    <source>
        <dbReference type="EMBL" id="SHJ36333.1"/>
    </source>
</evidence>
<feature type="domain" description="PIN" evidence="9">
    <location>
        <begin position="3"/>
        <end position="118"/>
    </location>
</feature>
<evidence type="ECO:0000256" key="6">
    <source>
        <dbReference type="ARBA" id="ARBA00022842"/>
    </source>
</evidence>
<dbReference type="GO" id="GO:0004540">
    <property type="term" value="F:RNA nuclease activity"/>
    <property type="evidence" value="ECO:0007669"/>
    <property type="project" value="InterPro"/>
</dbReference>
<organism evidence="10 11">
    <name type="scientific">Bradyrhizobium lablabi</name>
    <dbReference type="NCBI Taxonomy" id="722472"/>
    <lineage>
        <taxon>Bacteria</taxon>
        <taxon>Pseudomonadati</taxon>
        <taxon>Pseudomonadota</taxon>
        <taxon>Alphaproteobacteria</taxon>
        <taxon>Hyphomicrobiales</taxon>
        <taxon>Nitrobacteraceae</taxon>
        <taxon>Bradyrhizobium</taxon>
    </lineage>
</organism>
<feature type="binding site" evidence="8">
    <location>
        <position position="100"/>
    </location>
    <ligand>
        <name>Mg(2+)</name>
        <dbReference type="ChEBI" id="CHEBI:18420"/>
    </ligand>
</feature>
<dbReference type="HAMAP" id="MF_00265">
    <property type="entry name" value="VapC_Nob1"/>
    <property type="match status" value="1"/>
</dbReference>
<dbReference type="GO" id="GO:0000287">
    <property type="term" value="F:magnesium ion binding"/>
    <property type="evidence" value="ECO:0007669"/>
    <property type="project" value="UniProtKB-UniRule"/>
</dbReference>
<evidence type="ECO:0000259" key="9">
    <source>
        <dbReference type="Pfam" id="PF01850"/>
    </source>
</evidence>
<dbReference type="Pfam" id="PF01850">
    <property type="entry name" value="PIN"/>
    <property type="match status" value="1"/>
</dbReference>
<gene>
    <name evidence="8" type="primary">vapC</name>
    <name evidence="10" type="ORF">SAMN05444159_0425</name>
</gene>
<comment type="cofactor">
    <cofactor evidence="1 8">
        <name>Mg(2+)</name>
        <dbReference type="ChEBI" id="CHEBI:18420"/>
    </cofactor>
</comment>
<evidence type="ECO:0000256" key="5">
    <source>
        <dbReference type="ARBA" id="ARBA00022801"/>
    </source>
</evidence>
<dbReference type="EC" id="3.1.-.-" evidence="8"/>
<dbReference type="GO" id="GO:0016787">
    <property type="term" value="F:hydrolase activity"/>
    <property type="evidence" value="ECO:0007669"/>
    <property type="project" value="UniProtKB-KW"/>
</dbReference>
<keyword evidence="2 8" id="KW-1277">Toxin-antitoxin system</keyword>
<reference evidence="10 11" key="1">
    <citation type="submission" date="2016-11" db="EMBL/GenBank/DDBJ databases">
        <authorList>
            <person name="Jaros S."/>
            <person name="Januszkiewicz K."/>
            <person name="Wedrychowicz H."/>
        </authorList>
    </citation>
    <scope>NUCLEOTIDE SEQUENCE [LARGE SCALE GENOMIC DNA]</scope>
    <source>
        <strain evidence="10 11">GAS499</strain>
    </source>
</reference>
<dbReference type="PANTHER" id="PTHR33653">
    <property type="entry name" value="RIBONUCLEASE VAPC2"/>
    <property type="match status" value="1"/>
</dbReference>